<sequence>MAEEQSAAAASSSNGTAPAALGHSVIPIVNKLQDIFAQLGSQSTIELPQVAVVGSQSSGKSSVLEALVGRDFLPRGNDICTRRPLVLQLVQMKRKADGTDEEWGEFLHLPGKRFFDFNEIRKEIQIEKPGNKGSDKQIRLKIFSPNVLDITLVDLPGLTKVPVGDQPSDIEARIRTMIMSYIKLPSCLILAVTPANSDLANSDALQMAGIADPDGYRTIGVITKLDIMDRGTDARNFLLGKVIPLRLGYVGVVNRSQEDILLKRSIKDALIAEEKFFRSRPVYSDLADRCGVPQLAKKLNQILVQHIKTVLPGLKTRISAALVSVAKEHASYGEITESKAFSSMIEGKNEEMSTSELSGGARIHYIFQNIFVKSLEEVDPCEDLTDDDIRTAIQNATGPKSALFVPEVPFEVLVRRQIARLLDPSLQCARFIYDELIKMSHRCMVNELQRFPVLRKRMDEVIGNFLREGLHPSETMIGHIIEMEDGGDSEKALNSERSLKSRAILARQVNGIVPDQGVRPVAEAEKTAVPVSNAGSTWGISSIFGGHDNRTSVKENSTSKPFSEPVQSMEQGISMIHLREPPSVLRPSETHSDQEAIEIAVTKLLLRSYYDIVRKNIEDSVPKAIMHFLDNLFEEMLQEPDEVAMKRKRTRETLRVLQQAFRTLDELPLEADTVERGYSLGTDPTGLPKIHGLPTSSLYNTSSGSAEAYGASPKNSKSRKSSHSGELHSPYYSDFNGGGRSSMLGLYPTIDT</sequence>
<dbReference type="PANTHER" id="PTHR11566">
    <property type="entry name" value="DYNAMIN"/>
    <property type="match status" value="1"/>
</dbReference>
<reference evidence="8" key="2">
    <citation type="journal article" date="2024" name="Plant">
        <title>Genomic evolution and insights into agronomic trait innovations of Sesamum species.</title>
        <authorList>
            <person name="Miao H."/>
            <person name="Wang L."/>
            <person name="Qu L."/>
            <person name="Liu H."/>
            <person name="Sun Y."/>
            <person name="Le M."/>
            <person name="Wang Q."/>
            <person name="Wei S."/>
            <person name="Zheng Y."/>
            <person name="Lin W."/>
            <person name="Duan Y."/>
            <person name="Cao H."/>
            <person name="Xiong S."/>
            <person name="Wang X."/>
            <person name="Wei L."/>
            <person name="Li C."/>
            <person name="Ma Q."/>
            <person name="Ju M."/>
            <person name="Zhao R."/>
            <person name="Li G."/>
            <person name="Mu C."/>
            <person name="Tian Q."/>
            <person name="Mei H."/>
            <person name="Zhang T."/>
            <person name="Gao T."/>
            <person name="Zhang H."/>
        </authorList>
    </citation>
    <scope>NUCLEOTIDE SEQUENCE</scope>
    <source>
        <strain evidence="8">G02</strain>
    </source>
</reference>
<dbReference type="InterPro" id="IPR001401">
    <property type="entry name" value="Dynamin_GTPase"/>
</dbReference>
<evidence type="ECO:0000313" key="8">
    <source>
        <dbReference type="EMBL" id="KAL0387107.1"/>
    </source>
</evidence>
<evidence type="ECO:0000256" key="5">
    <source>
        <dbReference type="SAM" id="MobiDB-lite"/>
    </source>
</evidence>
<protein>
    <submittedName>
        <fullName evidence="8">Dynamin-related protein 3A</fullName>
    </submittedName>
</protein>
<evidence type="ECO:0000259" key="6">
    <source>
        <dbReference type="PROSITE" id="PS51388"/>
    </source>
</evidence>
<dbReference type="InterPro" id="IPR000375">
    <property type="entry name" value="Dynamin_stalk"/>
</dbReference>
<dbReference type="Gene3D" id="3.40.50.300">
    <property type="entry name" value="P-loop containing nucleotide triphosphate hydrolases"/>
    <property type="match status" value="1"/>
</dbReference>
<dbReference type="PROSITE" id="PS00410">
    <property type="entry name" value="G_DYNAMIN_1"/>
    <property type="match status" value="1"/>
</dbReference>
<dbReference type="GO" id="GO:0016020">
    <property type="term" value="C:membrane"/>
    <property type="evidence" value="ECO:0007669"/>
    <property type="project" value="TreeGrafter"/>
</dbReference>
<dbReference type="Pfam" id="PF01031">
    <property type="entry name" value="Dynamin_M"/>
    <property type="match status" value="1"/>
</dbReference>
<dbReference type="EMBL" id="JACGWJ010000011">
    <property type="protein sequence ID" value="KAL0387107.1"/>
    <property type="molecule type" value="Genomic_DNA"/>
</dbReference>
<dbReference type="Pfam" id="PF00350">
    <property type="entry name" value="Dynamin_N"/>
    <property type="match status" value="1"/>
</dbReference>
<dbReference type="InterPro" id="IPR003130">
    <property type="entry name" value="GED"/>
</dbReference>
<comment type="similarity">
    <text evidence="4">Belongs to the TRAFAC class dynamin-like GTPase superfamily. Dynamin/Fzo/YdjA family.</text>
</comment>
<evidence type="ECO:0000256" key="4">
    <source>
        <dbReference type="RuleBase" id="RU003932"/>
    </source>
</evidence>
<dbReference type="FunFam" id="3.40.50.300:FF:001027">
    <property type="entry name" value="dynamin-related protein 3A"/>
    <property type="match status" value="1"/>
</dbReference>
<dbReference type="GO" id="GO:0005737">
    <property type="term" value="C:cytoplasm"/>
    <property type="evidence" value="ECO:0007669"/>
    <property type="project" value="UniProtKB-ARBA"/>
</dbReference>
<feature type="region of interest" description="Disordered" evidence="5">
    <location>
        <begin position="703"/>
        <end position="739"/>
    </location>
</feature>
<dbReference type="GO" id="GO:0008017">
    <property type="term" value="F:microtubule binding"/>
    <property type="evidence" value="ECO:0007669"/>
    <property type="project" value="TreeGrafter"/>
</dbReference>
<dbReference type="InterPro" id="IPR020850">
    <property type="entry name" value="GED_dom"/>
</dbReference>
<dbReference type="Pfam" id="PF02212">
    <property type="entry name" value="GED"/>
    <property type="match status" value="1"/>
</dbReference>
<dbReference type="InterPro" id="IPR030381">
    <property type="entry name" value="G_DYNAMIN_dom"/>
</dbReference>
<dbReference type="PRINTS" id="PR00195">
    <property type="entry name" value="DYNAMIN"/>
</dbReference>
<dbReference type="PROSITE" id="PS51388">
    <property type="entry name" value="GED"/>
    <property type="match status" value="1"/>
</dbReference>
<gene>
    <name evidence="8" type="ORF">Sradi_2592500</name>
</gene>
<dbReference type="Gene3D" id="1.20.120.1240">
    <property type="entry name" value="Dynamin, middle domain"/>
    <property type="match status" value="1"/>
</dbReference>
<evidence type="ECO:0000256" key="3">
    <source>
        <dbReference type="ARBA" id="ARBA00023175"/>
    </source>
</evidence>
<dbReference type="AlphaFoldDB" id="A0AAW2S3T3"/>
<dbReference type="PANTHER" id="PTHR11566:SF21">
    <property type="entry name" value="DYNAMIN RELATED PROTEIN 1, ISOFORM A"/>
    <property type="match status" value="1"/>
</dbReference>
<dbReference type="PROSITE" id="PS51718">
    <property type="entry name" value="G_DYNAMIN_2"/>
    <property type="match status" value="1"/>
</dbReference>
<proteinExistence type="inferred from homology"/>
<dbReference type="SMART" id="SM00302">
    <property type="entry name" value="GED"/>
    <property type="match status" value="1"/>
</dbReference>
<dbReference type="GO" id="GO:0003924">
    <property type="term" value="F:GTPase activity"/>
    <property type="evidence" value="ECO:0007669"/>
    <property type="project" value="InterPro"/>
</dbReference>
<accession>A0AAW2S3T3</accession>
<keyword evidence="3" id="KW-0505">Motor protein</keyword>
<dbReference type="GO" id="GO:0005874">
    <property type="term" value="C:microtubule"/>
    <property type="evidence" value="ECO:0007669"/>
    <property type="project" value="TreeGrafter"/>
</dbReference>
<feature type="domain" description="GED" evidence="6">
    <location>
        <begin position="599"/>
        <end position="672"/>
    </location>
</feature>
<evidence type="ECO:0000256" key="1">
    <source>
        <dbReference type="ARBA" id="ARBA00022741"/>
    </source>
</evidence>
<feature type="domain" description="Dynamin-type G" evidence="7">
    <location>
        <begin position="44"/>
        <end position="312"/>
    </location>
</feature>
<dbReference type="GO" id="GO:0005525">
    <property type="term" value="F:GTP binding"/>
    <property type="evidence" value="ECO:0007669"/>
    <property type="project" value="UniProtKB-KW"/>
</dbReference>
<dbReference type="InterPro" id="IPR019762">
    <property type="entry name" value="Dynamin_GTPase_CS"/>
</dbReference>
<dbReference type="InterPro" id="IPR022812">
    <property type="entry name" value="Dynamin"/>
</dbReference>
<dbReference type="CDD" id="cd08771">
    <property type="entry name" value="DLP_1"/>
    <property type="match status" value="1"/>
</dbReference>
<comment type="caution">
    <text evidence="8">The sequence shown here is derived from an EMBL/GenBank/DDBJ whole genome shotgun (WGS) entry which is preliminary data.</text>
</comment>
<evidence type="ECO:0000259" key="7">
    <source>
        <dbReference type="PROSITE" id="PS51718"/>
    </source>
</evidence>
<reference evidence="8" key="1">
    <citation type="submission" date="2020-06" db="EMBL/GenBank/DDBJ databases">
        <authorList>
            <person name="Li T."/>
            <person name="Hu X."/>
            <person name="Zhang T."/>
            <person name="Song X."/>
            <person name="Zhang H."/>
            <person name="Dai N."/>
            <person name="Sheng W."/>
            <person name="Hou X."/>
            <person name="Wei L."/>
        </authorList>
    </citation>
    <scope>NUCLEOTIDE SEQUENCE</scope>
    <source>
        <strain evidence="8">G02</strain>
        <tissue evidence="8">Leaf</tissue>
    </source>
</reference>
<dbReference type="SMART" id="SM00053">
    <property type="entry name" value="DYNc"/>
    <property type="match status" value="1"/>
</dbReference>
<keyword evidence="1 4" id="KW-0547">Nucleotide-binding</keyword>
<keyword evidence="2 4" id="KW-0342">GTP-binding</keyword>
<evidence type="ECO:0000256" key="2">
    <source>
        <dbReference type="ARBA" id="ARBA00023134"/>
    </source>
</evidence>
<name>A0AAW2S3T3_SESRA</name>
<dbReference type="InterPro" id="IPR027417">
    <property type="entry name" value="P-loop_NTPase"/>
</dbReference>
<dbReference type="SUPFAM" id="SSF52540">
    <property type="entry name" value="P-loop containing nucleoside triphosphate hydrolases"/>
    <property type="match status" value="1"/>
</dbReference>
<organism evidence="8">
    <name type="scientific">Sesamum radiatum</name>
    <name type="common">Black benniseed</name>
    <dbReference type="NCBI Taxonomy" id="300843"/>
    <lineage>
        <taxon>Eukaryota</taxon>
        <taxon>Viridiplantae</taxon>
        <taxon>Streptophyta</taxon>
        <taxon>Embryophyta</taxon>
        <taxon>Tracheophyta</taxon>
        <taxon>Spermatophyta</taxon>
        <taxon>Magnoliopsida</taxon>
        <taxon>eudicotyledons</taxon>
        <taxon>Gunneridae</taxon>
        <taxon>Pentapetalae</taxon>
        <taxon>asterids</taxon>
        <taxon>lamiids</taxon>
        <taxon>Lamiales</taxon>
        <taxon>Pedaliaceae</taxon>
        <taxon>Sesamum</taxon>
    </lineage>
</organism>
<dbReference type="InterPro" id="IPR045063">
    <property type="entry name" value="Dynamin_N"/>
</dbReference>